<organism evidence="1 2">
    <name type="scientific">Legionella antarctica</name>
    <dbReference type="NCBI Taxonomy" id="2708020"/>
    <lineage>
        <taxon>Bacteria</taxon>
        <taxon>Pseudomonadati</taxon>
        <taxon>Pseudomonadota</taxon>
        <taxon>Gammaproteobacteria</taxon>
        <taxon>Legionellales</taxon>
        <taxon>Legionellaceae</taxon>
        <taxon>Legionella</taxon>
    </lineage>
</organism>
<gene>
    <name evidence="1" type="ORF">TUM19329_35850</name>
</gene>
<evidence type="ECO:0000313" key="2">
    <source>
        <dbReference type="Proteomes" id="UP000502894"/>
    </source>
</evidence>
<protein>
    <submittedName>
        <fullName evidence="1">Uncharacterized protein</fullName>
    </submittedName>
</protein>
<dbReference type="Proteomes" id="UP000502894">
    <property type="component" value="Plasmid pTUM19329-1"/>
</dbReference>
<dbReference type="AlphaFoldDB" id="A0A6F8T958"/>
<name>A0A6F8T958_9GAMM</name>
<accession>A0A6F8T958</accession>
<reference evidence="1" key="1">
    <citation type="journal article" date="2020" name="Microbiol. Resour. Announc.">
        <title>Complete Genome Sequence of Novel Psychrotolerant Legionella Strain TUM19329, Isolated from Antarctic Lake Sediment.</title>
        <authorList>
            <person name="Shimada S."/>
            <person name="Nakai R."/>
            <person name="Aoki K."/>
            <person name="Shimoeda N."/>
            <person name="Ohno G."/>
            <person name="Miyazaki Y."/>
            <person name="Kudoh S."/>
            <person name="Imura S."/>
            <person name="Watanabe K."/>
            <person name="Ishii Y."/>
            <person name="Tateda K."/>
        </authorList>
    </citation>
    <scope>NUCLEOTIDE SEQUENCE [LARGE SCALE GENOMIC DNA]</scope>
    <source>
        <strain evidence="1">TUM19329</strain>
        <plasmid evidence="1">pTUM19329-1</plasmid>
    </source>
</reference>
<keyword evidence="2" id="KW-1185">Reference proteome</keyword>
<dbReference type="RefSeq" id="WP_173238611.1">
    <property type="nucleotide sequence ID" value="NZ_AP022840.1"/>
</dbReference>
<geneLocation type="plasmid" evidence="1 2">
    <name>pTUM19329-1</name>
</geneLocation>
<proteinExistence type="predicted"/>
<sequence>MLTDKERKLAGALMETLRKAGITMARKLNEDAASVFFSIDSKYVDNFPFDIKESLQQYTFKANSGSFYTFTVPLKDELTVNMLINFCNIAITPPKETVNRKNRDYEQRLYSGGKGVISDTTYNHSFSAPEPSIDNLAWLDAKDKLGKKSIPETSNQAKNTLQFWSMLQNNRSEKPEVTDLKKLIGSSPFDKAGKGWFGVPIMPKHLKEMLRANTYKDIKNIAEKALKSDSPNKSEITKTLYEAIANSSTAENAIQLINTDIPQSSSFNI</sequence>
<dbReference type="KEGG" id="lant:TUM19329_35850"/>
<evidence type="ECO:0000313" key="1">
    <source>
        <dbReference type="EMBL" id="BCA97224.1"/>
    </source>
</evidence>
<keyword evidence="1" id="KW-0614">Plasmid</keyword>
<dbReference type="EMBL" id="AP022840">
    <property type="protein sequence ID" value="BCA97224.1"/>
    <property type="molecule type" value="Genomic_DNA"/>
</dbReference>